<dbReference type="KEGG" id="dci:103518972"/>
<accession>A0A1S3DJI9</accession>
<evidence type="ECO:0000313" key="4">
    <source>
        <dbReference type="Proteomes" id="UP000079169"/>
    </source>
</evidence>
<dbReference type="RefSeq" id="XP_008482273.1">
    <property type="nucleotide sequence ID" value="XM_008484051.3"/>
</dbReference>
<feature type="domain" description="Thioredoxin" evidence="3">
    <location>
        <begin position="15"/>
        <end position="147"/>
    </location>
</feature>
<dbReference type="InterPro" id="IPR013766">
    <property type="entry name" value="Thioredoxin_domain"/>
</dbReference>
<dbReference type="Proteomes" id="UP000079169">
    <property type="component" value="Unplaced"/>
</dbReference>
<feature type="signal peptide" evidence="2">
    <location>
        <begin position="1"/>
        <end position="19"/>
    </location>
</feature>
<proteinExistence type="predicted"/>
<dbReference type="Gene3D" id="3.40.30.10">
    <property type="entry name" value="Glutaredoxin"/>
    <property type="match status" value="1"/>
</dbReference>
<dbReference type="InterPro" id="IPR017937">
    <property type="entry name" value="Thioredoxin_CS"/>
</dbReference>
<name>A0A1S3DJI9_DIACI</name>
<keyword evidence="1 2" id="KW-0732">Signal</keyword>
<dbReference type="SUPFAM" id="SSF52833">
    <property type="entry name" value="Thioredoxin-like"/>
    <property type="match status" value="1"/>
</dbReference>
<evidence type="ECO:0000313" key="6">
    <source>
        <dbReference type="RefSeq" id="XP_026686417.1"/>
    </source>
</evidence>
<evidence type="ECO:0000313" key="5">
    <source>
        <dbReference type="RefSeq" id="XP_008482273.1"/>
    </source>
</evidence>
<dbReference type="OMA" id="CFGDHIH"/>
<dbReference type="GeneID" id="103518972"/>
<dbReference type="InterPro" id="IPR036249">
    <property type="entry name" value="Thioredoxin-like_sf"/>
</dbReference>
<dbReference type="AlphaFoldDB" id="A0A1S3DJI9"/>
<evidence type="ECO:0000256" key="1">
    <source>
        <dbReference type="ARBA" id="ARBA00022729"/>
    </source>
</evidence>
<dbReference type="RefSeq" id="XP_026686417.1">
    <property type="nucleotide sequence ID" value="XM_026830616.1"/>
</dbReference>
<reference evidence="5 6" key="1">
    <citation type="submission" date="2025-04" db="UniProtKB">
        <authorList>
            <consortium name="RefSeq"/>
        </authorList>
    </citation>
    <scope>IDENTIFICATION</scope>
</reference>
<dbReference type="PANTHER" id="PTHR15337">
    <property type="entry name" value="ANTERIOR GRADIENT PROTEIN-RELATED"/>
    <property type="match status" value="1"/>
</dbReference>
<dbReference type="PROSITE" id="PS00194">
    <property type="entry name" value="THIOREDOXIN_1"/>
    <property type="match status" value="1"/>
</dbReference>
<organism evidence="4 5">
    <name type="scientific">Diaphorina citri</name>
    <name type="common">Asian citrus psyllid</name>
    <dbReference type="NCBI Taxonomy" id="121845"/>
    <lineage>
        <taxon>Eukaryota</taxon>
        <taxon>Metazoa</taxon>
        <taxon>Ecdysozoa</taxon>
        <taxon>Arthropoda</taxon>
        <taxon>Hexapoda</taxon>
        <taxon>Insecta</taxon>
        <taxon>Pterygota</taxon>
        <taxon>Neoptera</taxon>
        <taxon>Paraneoptera</taxon>
        <taxon>Hemiptera</taxon>
        <taxon>Sternorrhyncha</taxon>
        <taxon>Psylloidea</taxon>
        <taxon>Psyllidae</taxon>
        <taxon>Diaphorininae</taxon>
        <taxon>Diaphorina</taxon>
    </lineage>
</organism>
<dbReference type="Pfam" id="PF13899">
    <property type="entry name" value="Thioredoxin_7"/>
    <property type="match status" value="1"/>
</dbReference>
<feature type="chain" id="PRO_5044565832" evidence="2">
    <location>
        <begin position="20"/>
        <end position="158"/>
    </location>
</feature>
<dbReference type="PANTHER" id="PTHR15337:SF11">
    <property type="entry name" value="THIOREDOXIN DOMAIN-CONTAINING PROTEIN"/>
    <property type="match status" value="1"/>
</dbReference>
<dbReference type="GO" id="GO:0005783">
    <property type="term" value="C:endoplasmic reticulum"/>
    <property type="evidence" value="ECO:0007669"/>
    <property type="project" value="TreeGrafter"/>
</dbReference>
<dbReference type="STRING" id="121845.A0A1S3DJI9"/>
<dbReference type="PaxDb" id="121845-A0A1S3DJI9"/>
<keyword evidence="4" id="KW-1185">Reference proteome</keyword>
<evidence type="ECO:0000259" key="3">
    <source>
        <dbReference type="PROSITE" id="PS51352"/>
    </source>
</evidence>
<dbReference type="InterPro" id="IPR051099">
    <property type="entry name" value="AGR/TXD"/>
</dbReference>
<dbReference type="PROSITE" id="PS51352">
    <property type="entry name" value="THIOREDOXIN_2"/>
    <property type="match status" value="1"/>
</dbReference>
<protein>
    <submittedName>
        <fullName evidence="5">Thioredoxin domain-containing protein 12-like isoform X1</fullName>
    </submittedName>
    <submittedName>
        <fullName evidence="6">Thioredoxin domain-containing protein 12-like isoform X2</fullName>
    </submittedName>
</protein>
<gene>
    <name evidence="5 6" type="primary">LOC103518972</name>
</gene>
<sequence>MCLMMNIGCFVLFLSSVSSKQPNYARGFGDHLKWQLLDQGLTAAKESRKPIMAVFHKSWCGACRSLGPKVANSDKIAELSKHFELINVYDDEEPDDNKYFPDGSYIPRILFLDADGEVDRKIYNQKGSKEHKYFYYNAQSIVDSMQHAMQHYQADKEL</sequence>
<evidence type="ECO:0000256" key="2">
    <source>
        <dbReference type="SAM" id="SignalP"/>
    </source>
</evidence>